<dbReference type="RefSeq" id="WP_091520749.1">
    <property type="nucleotide sequence ID" value="NZ_FOVI01000006.1"/>
</dbReference>
<evidence type="ECO:0000259" key="1">
    <source>
        <dbReference type="Pfam" id="PF07992"/>
    </source>
</evidence>
<dbReference type="InterPro" id="IPR036188">
    <property type="entry name" value="FAD/NAD-bd_sf"/>
</dbReference>
<dbReference type="OrthoDB" id="1199853at2"/>
<dbReference type="GO" id="GO:0016491">
    <property type="term" value="F:oxidoreductase activity"/>
    <property type="evidence" value="ECO:0007669"/>
    <property type="project" value="InterPro"/>
</dbReference>
<sequence>MFDCLIIGGGVSGVSCALVLGSANAKPFVNDKKIGIIAHQKSSMLQDALFNNAYGILPGTLGSHLLQQTLTDLSNLYPHINQILNERVLSIINHKDYFLVTTTENIYESKCVVVAINSSNPFTINGCLEPYVIPHGKSLPQKNRIQLANNDHLVFENIYVAGTLAGHRSQLAIAAGSGAAVATDILTLWNNGIETHAHDSIRKK</sequence>
<reference evidence="3" key="1">
    <citation type="submission" date="2016-10" db="EMBL/GenBank/DDBJ databases">
        <authorList>
            <person name="Varghese N."/>
            <person name="Submissions S."/>
        </authorList>
    </citation>
    <scope>NUCLEOTIDE SEQUENCE [LARGE SCALE GENOMIC DNA]</scope>
    <source>
        <strain evidence="3">DS-12</strain>
    </source>
</reference>
<protein>
    <submittedName>
        <fullName evidence="2">Pyridine nucleotide-disulphide oxidoreductase</fullName>
    </submittedName>
</protein>
<gene>
    <name evidence="2" type="ORF">SAMN05421741_10659</name>
</gene>
<dbReference type="STRING" id="913024.SAMN05421741_10659"/>
<accession>A0A1I4ZFG4</accession>
<evidence type="ECO:0000313" key="2">
    <source>
        <dbReference type="EMBL" id="SFN49025.1"/>
    </source>
</evidence>
<proteinExistence type="predicted"/>
<dbReference type="AlphaFoldDB" id="A0A1I4ZFG4"/>
<dbReference type="EMBL" id="FOVI01000006">
    <property type="protein sequence ID" value="SFN49025.1"/>
    <property type="molecule type" value="Genomic_DNA"/>
</dbReference>
<dbReference type="SUPFAM" id="SSF51905">
    <property type="entry name" value="FAD/NAD(P)-binding domain"/>
    <property type="match status" value="1"/>
</dbReference>
<dbReference type="InterPro" id="IPR023753">
    <property type="entry name" value="FAD/NAD-binding_dom"/>
</dbReference>
<evidence type="ECO:0000313" key="3">
    <source>
        <dbReference type="Proteomes" id="UP000199036"/>
    </source>
</evidence>
<dbReference type="Proteomes" id="UP000199036">
    <property type="component" value="Unassembled WGS sequence"/>
</dbReference>
<dbReference type="Pfam" id="PF07992">
    <property type="entry name" value="Pyr_redox_2"/>
    <property type="match status" value="1"/>
</dbReference>
<name>A0A1I4ZFG4_9FLAO</name>
<feature type="domain" description="FAD/NAD(P)-binding" evidence="1">
    <location>
        <begin position="2"/>
        <end position="160"/>
    </location>
</feature>
<dbReference type="Gene3D" id="3.50.50.60">
    <property type="entry name" value="FAD/NAD(P)-binding domain"/>
    <property type="match status" value="1"/>
</dbReference>
<organism evidence="2 3">
    <name type="scientific">Paenimyroides ummariense</name>
    <dbReference type="NCBI Taxonomy" id="913024"/>
    <lineage>
        <taxon>Bacteria</taxon>
        <taxon>Pseudomonadati</taxon>
        <taxon>Bacteroidota</taxon>
        <taxon>Flavobacteriia</taxon>
        <taxon>Flavobacteriales</taxon>
        <taxon>Flavobacteriaceae</taxon>
        <taxon>Paenimyroides</taxon>
    </lineage>
</organism>
<keyword evidence="3" id="KW-1185">Reference proteome</keyword>